<dbReference type="SUPFAM" id="SSF54373">
    <property type="entry name" value="FAD-linked reductases, C-terminal domain"/>
    <property type="match status" value="1"/>
</dbReference>
<comment type="caution">
    <text evidence="2">The sequence shown here is derived from an EMBL/GenBank/DDBJ whole genome shotgun (WGS) entry which is preliminary data.</text>
</comment>
<dbReference type="EMBL" id="MFIE01000001">
    <property type="protein sequence ID" value="OGF83338.1"/>
    <property type="molecule type" value="Genomic_DNA"/>
</dbReference>
<dbReference type="PANTHER" id="PTHR10742">
    <property type="entry name" value="FLAVIN MONOAMINE OXIDASE"/>
    <property type="match status" value="1"/>
</dbReference>
<dbReference type="InterPro" id="IPR050281">
    <property type="entry name" value="Flavin_monoamine_oxidase"/>
</dbReference>
<gene>
    <name evidence="2" type="ORF">A3B18_02010</name>
</gene>
<reference evidence="2 3" key="1">
    <citation type="journal article" date="2016" name="Nat. Commun.">
        <title>Thousands of microbial genomes shed light on interconnected biogeochemical processes in an aquifer system.</title>
        <authorList>
            <person name="Anantharaman K."/>
            <person name="Brown C.T."/>
            <person name="Hug L.A."/>
            <person name="Sharon I."/>
            <person name="Castelle C.J."/>
            <person name="Probst A.J."/>
            <person name="Thomas B.C."/>
            <person name="Singh A."/>
            <person name="Wilkins M.J."/>
            <person name="Karaoz U."/>
            <person name="Brodie E.L."/>
            <person name="Williams K.H."/>
            <person name="Hubbard S.S."/>
            <person name="Banfield J.F."/>
        </authorList>
    </citation>
    <scope>NUCLEOTIDE SEQUENCE [LARGE SCALE GENOMIC DNA]</scope>
</reference>
<evidence type="ECO:0000313" key="3">
    <source>
        <dbReference type="Proteomes" id="UP000178684"/>
    </source>
</evidence>
<dbReference type="InterPro" id="IPR036188">
    <property type="entry name" value="FAD/NAD-bd_sf"/>
</dbReference>
<dbReference type="GO" id="GO:0016491">
    <property type="term" value="F:oxidoreductase activity"/>
    <property type="evidence" value="ECO:0007669"/>
    <property type="project" value="InterPro"/>
</dbReference>
<dbReference type="Gene3D" id="3.50.50.60">
    <property type="entry name" value="FAD/NAD(P)-binding domain"/>
    <property type="match status" value="1"/>
</dbReference>
<proteinExistence type="predicted"/>
<dbReference type="InterPro" id="IPR002937">
    <property type="entry name" value="Amino_oxidase"/>
</dbReference>
<dbReference type="PRINTS" id="PR00419">
    <property type="entry name" value="ADXRDTASE"/>
</dbReference>
<protein>
    <recommendedName>
        <fullName evidence="1">Amine oxidase domain-containing protein</fullName>
    </recommendedName>
</protein>
<accession>A0A1F5X5Z2</accession>
<sequence>MTDSIIIIGAGAAGLMAARELVKAGNKVTILEARDRIGGRIWPIPENKFGYPAQGGAEFVHGEARVTKSLLKDAGLTYIPMEGEMWSFRDGKIWKNDAGTANDEPLTAYRDELDARLRELSEDMPVAEFLEKYFNEEKYEGLRTWVIRMAMNFDAADPNRISTFSLRDEWLGGKEWLQGRIKEGYGALLDFLESECRKKGVEIFLNCETSLIEENPNGITVTTKDDKKFEGSKVIVTVSVALIPSLKFIPEIPQKMKAVSKIGFGPIIKFITQFKSRWWLNALGKDLSKMTFMLTDGKVTAWWTQYPESHPVLTGWIPGRFALEFENSRDEDIIELGIKSLADTFKVEEKMIRDEIVASKVFNWPADPFARGAYSYSAVGAEEAYLELRKPVNNKIYFAGEALASAKETATVEGALLSGLEVSREIK</sequence>
<organism evidence="2 3">
    <name type="scientific">Candidatus Giovannonibacteria bacterium RIFCSPLOWO2_01_FULL_46_13</name>
    <dbReference type="NCBI Taxonomy" id="1798352"/>
    <lineage>
        <taxon>Bacteria</taxon>
        <taxon>Candidatus Giovannoniibacteriota</taxon>
    </lineage>
</organism>
<dbReference type="AlphaFoldDB" id="A0A1F5X5Z2"/>
<feature type="domain" description="Amine oxidase" evidence="1">
    <location>
        <begin position="13"/>
        <end position="426"/>
    </location>
</feature>
<dbReference type="PANTHER" id="PTHR10742:SF410">
    <property type="entry name" value="LYSINE-SPECIFIC HISTONE DEMETHYLASE 2"/>
    <property type="match status" value="1"/>
</dbReference>
<dbReference type="Pfam" id="PF01593">
    <property type="entry name" value="Amino_oxidase"/>
    <property type="match status" value="1"/>
</dbReference>
<evidence type="ECO:0000313" key="2">
    <source>
        <dbReference type="EMBL" id="OGF83338.1"/>
    </source>
</evidence>
<dbReference type="SUPFAM" id="SSF51905">
    <property type="entry name" value="FAD/NAD(P)-binding domain"/>
    <property type="match status" value="1"/>
</dbReference>
<dbReference type="Proteomes" id="UP000178684">
    <property type="component" value="Unassembled WGS sequence"/>
</dbReference>
<evidence type="ECO:0000259" key="1">
    <source>
        <dbReference type="Pfam" id="PF01593"/>
    </source>
</evidence>
<name>A0A1F5X5Z2_9BACT</name>